<dbReference type="SUPFAM" id="SSF103111">
    <property type="entry name" value="Activator of Hsp90 ATPase, Aha1"/>
    <property type="match status" value="1"/>
</dbReference>
<organism evidence="5 6">
    <name type="scientific">Obba rivulosa</name>
    <dbReference type="NCBI Taxonomy" id="1052685"/>
    <lineage>
        <taxon>Eukaryota</taxon>
        <taxon>Fungi</taxon>
        <taxon>Dikarya</taxon>
        <taxon>Basidiomycota</taxon>
        <taxon>Agaricomycotina</taxon>
        <taxon>Agaricomycetes</taxon>
        <taxon>Polyporales</taxon>
        <taxon>Gelatoporiaceae</taxon>
        <taxon>Obba</taxon>
    </lineage>
</organism>
<dbReference type="InterPro" id="IPR013538">
    <property type="entry name" value="ASHA1/2-like_C"/>
</dbReference>
<evidence type="ECO:0000256" key="2">
    <source>
        <dbReference type="SAM" id="MobiDB-lite"/>
    </source>
</evidence>
<dbReference type="InterPro" id="IPR015310">
    <property type="entry name" value="AHSA1-like_N"/>
</dbReference>
<dbReference type="CDD" id="cd08892">
    <property type="entry name" value="SRPBCC_Aha1"/>
    <property type="match status" value="1"/>
</dbReference>
<proteinExistence type="inferred from homology"/>
<evidence type="ECO:0000313" key="5">
    <source>
        <dbReference type="EMBL" id="OCH92085.1"/>
    </source>
</evidence>
<sequence length="388" mass="41710">MATSIPPSMAPSTANWHWKNKTVTPWARAWFERELPTVSVAGEGTEVVSVASVVDVDGDVELGQRKSKLITIYDCKVELEWEGTASDGTAVSGKLTIPEVSHEITLDKTNDYIYDWSLKTDRSPAVDALYALARARLPAALEEKFAQFPVAIVETHGKDLTVSATPTREGTPAPSASAATATTSTPTNVAAAARPAAKAASTAVNTSTVTVEANFMASADDLFSLLTDEKRIPAWTRAPAQSTPQPGAEYSLFGGGVRGKYVSLSPPKEIVQTWALQSPSWPSDHVATLTTTLDQGADSTKVIWRLQGVPTGMEEETERNLQGYYVHGLKSIGYVQLHLYQPPPPSPSRRSQTQTRAKRESSGSSFVLAGVFAVLILAVAFALPYFRS</sequence>
<dbReference type="SUPFAM" id="SSF55961">
    <property type="entry name" value="Bet v1-like"/>
    <property type="match status" value="1"/>
</dbReference>
<gene>
    <name evidence="5" type="ORF">OBBRIDRAFT_791602</name>
</gene>
<feature type="transmembrane region" description="Helical" evidence="3">
    <location>
        <begin position="366"/>
        <end position="386"/>
    </location>
</feature>
<keyword evidence="6" id="KW-1185">Reference proteome</keyword>
<accession>A0A8E2B570</accession>
<name>A0A8E2B570_9APHY</name>
<keyword evidence="3" id="KW-0812">Transmembrane</keyword>
<dbReference type="Pfam" id="PF08327">
    <property type="entry name" value="AHSA1"/>
    <property type="match status" value="1"/>
</dbReference>
<evidence type="ECO:0000256" key="3">
    <source>
        <dbReference type="SAM" id="Phobius"/>
    </source>
</evidence>
<keyword evidence="3" id="KW-0472">Membrane</keyword>
<dbReference type="GO" id="GO:0006457">
    <property type="term" value="P:protein folding"/>
    <property type="evidence" value="ECO:0007669"/>
    <property type="project" value="TreeGrafter"/>
</dbReference>
<dbReference type="GO" id="GO:0051087">
    <property type="term" value="F:protein-folding chaperone binding"/>
    <property type="evidence" value="ECO:0007669"/>
    <property type="project" value="InterPro"/>
</dbReference>
<dbReference type="InterPro" id="IPR023393">
    <property type="entry name" value="START-like_dom_sf"/>
</dbReference>
<reference evidence="5 6" key="1">
    <citation type="submission" date="2016-07" db="EMBL/GenBank/DDBJ databases">
        <title>Draft genome of the white-rot fungus Obba rivulosa 3A-2.</title>
        <authorList>
            <consortium name="DOE Joint Genome Institute"/>
            <person name="Miettinen O."/>
            <person name="Riley R."/>
            <person name="Acob R."/>
            <person name="Barry K."/>
            <person name="Cullen D."/>
            <person name="De Vries R."/>
            <person name="Hainaut M."/>
            <person name="Hatakka A."/>
            <person name="Henrissat B."/>
            <person name="Hilden K."/>
            <person name="Kuo R."/>
            <person name="Labutti K."/>
            <person name="Lipzen A."/>
            <person name="Makela M.R."/>
            <person name="Sandor L."/>
            <person name="Spatafora J.W."/>
            <person name="Grigoriev I.V."/>
            <person name="Hibbett D.S."/>
        </authorList>
    </citation>
    <scope>NUCLEOTIDE SEQUENCE [LARGE SCALE GENOMIC DNA]</scope>
    <source>
        <strain evidence="5 6">3A-2</strain>
    </source>
</reference>
<dbReference type="GO" id="GO:0005829">
    <property type="term" value="C:cytosol"/>
    <property type="evidence" value="ECO:0007669"/>
    <property type="project" value="TreeGrafter"/>
</dbReference>
<protein>
    <recommendedName>
        <fullName evidence="4">Activator of Hsp90 ATPase AHSA1-like N-terminal domain-containing protein</fullName>
    </recommendedName>
</protein>
<dbReference type="SMART" id="SM01000">
    <property type="entry name" value="Aha1_N"/>
    <property type="match status" value="1"/>
</dbReference>
<keyword evidence="3" id="KW-1133">Transmembrane helix</keyword>
<feature type="compositionally biased region" description="Low complexity" evidence="2">
    <location>
        <begin position="171"/>
        <end position="184"/>
    </location>
</feature>
<feature type="domain" description="Activator of Hsp90 ATPase AHSA1-like N-terminal" evidence="4">
    <location>
        <begin position="20"/>
        <end position="158"/>
    </location>
</feature>
<feature type="region of interest" description="Disordered" evidence="2">
    <location>
        <begin position="162"/>
        <end position="184"/>
    </location>
</feature>
<evidence type="ECO:0000313" key="6">
    <source>
        <dbReference type="Proteomes" id="UP000250043"/>
    </source>
</evidence>
<evidence type="ECO:0000256" key="1">
    <source>
        <dbReference type="ARBA" id="ARBA00006817"/>
    </source>
</evidence>
<comment type="similarity">
    <text evidence="1">Belongs to the AHA1 family.</text>
</comment>
<dbReference type="OrthoDB" id="567237at2759"/>
<dbReference type="Pfam" id="PF09229">
    <property type="entry name" value="Aha1_N"/>
    <property type="match status" value="1"/>
</dbReference>
<dbReference type="InterPro" id="IPR036338">
    <property type="entry name" value="Aha1"/>
</dbReference>
<dbReference type="GO" id="GO:0001671">
    <property type="term" value="F:ATPase activator activity"/>
    <property type="evidence" value="ECO:0007669"/>
    <property type="project" value="InterPro"/>
</dbReference>
<dbReference type="Proteomes" id="UP000250043">
    <property type="component" value="Unassembled WGS sequence"/>
</dbReference>
<evidence type="ECO:0000259" key="4">
    <source>
        <dbReference type="SMART" id="SM01000"/>
    </source>
</evidence>
<dbReference type="EMBL" id="KV722374">
    <property type="protein sequence ID" value="OCH92085.1"/>
    <property type="molecule type" value="Genomic_DNA"/>
</dbReference>
<dbReference type="PANTHER" id="PTHR13009">
    <property type="entry name" value="HEAT SHOCK PROTEIN 90 HSP90 CO-CHAPERONE AHA-1"/>
    <property type="match status" value="1"/>
</dbReference>
<dbReference type="PANTHER" id="PTHR13009:SF22">
    <property type="entry name" value="LD43819P"/>
    <property type="match status" value="1"/>
</dbReference>
<dbReference type="AlphaFoldDB" id="A0A8E2B570"/>
<dbReference type="Gene3D" id="3.30.530.20">
    <property type="match status" value="1"/>
</dbReference>
<dbReference type="Gene3D" id="3.15.10.20">
    <property type="entry name" value="Activator of Hsp90 ATPase Aha1, N-terminal domain"/>
    <property type="match status" value="1"/>
</dbReference>